<dbReference type="OrthoDB" id="1523612at2"/>
<comment type="caution">
    <text evidence="1">The sequence shown here is derived from an EMBL/GenBank/DDBJ whole genome shotgun (WGS) entry which is preliminary data.</text>
</comment>
<evidence type="ECO:0000313" key="1">
    <source>
        <dbReference type="EMBL" id="PKD44411.1"/>
    </source>
</evidence>
<dbReference type="Proteomes" id="UP000233398">
    <property type="component" value="Unassembled WGS sequence"/>
</dbReference>
<evidence type="ECO:0000313" key="2">
    <source>
        <dbReference type="Proteomes" id="UP000233398"/>
    </source>
</evidence>
<proteinExistence type="predicted"/>
<organism evidence="1 2">
    <name type="scientific">Rhodohalobacter barkolensis</name>
    <dbReference type="NCBI Taxonomy" id="2053187"/>
    <lineage>
        <taxon>Bacteria</taxon>
        <taxon>Pseudomonadati</taxon>
        <taxon>Balneolota</taxon>
        <taxon>Balneolia</taxon>
        <taxon>Balneolales</taxon>
        <taxon>Balneolaceae</taxon>
        <taxon>Rhodohalobacter</taxon>
    </lineage>
</organism>
<gene>
    <name evidence="1" type="ORF">CWD77_02790</name>
</gene>
<protein>
    <submittedName>
        <fullName evidence="1">Uncharacterized protein</fullName>
    </submittedName>
</protein>
<dbReference type="RefSeq" id="WP_101071703.1">
    <property type="nucleotide sequence ID" value="NZ_PISP01000001.1"/>
</dbReference>
<name>A0A2N0VJP6_9BACT</name>
<sequence length="187" mass="21342">MNSSKQDNRLPHSSNQINELLNSFTSNPAGKLIILAGKNVGEKKNLVQKIKKSSANVKEIDLRDVISTVEEETYEKLDNLFDTLKNNQIVHLMNGDVLSGEYTGNTYSFRRYASPQEKYLLRKLEKSSNGFVLDLLDEANVNHMMERKSEAIIDFNAPKSGFGKLFWKLKQISVHGHTFENKRPLKK</sequence>
<reference evidence="1 2" key="1">
    <citation type="submission" date="2017-11" db="EMBL/GenBank/DDBJ databases">
        <title>Rhodohalobacter 15182 sp. nov., isolated from a salt lake.</title>
        <authorList>
            <person name="Han S."/>
        </authorList>
    </citation>
    <scope>NUCLEOTIDE SEQUENCE [LARGE SCALE GENOMIC DNA]</scope>
    <source>
        <strain evidence="1 2">15182</strain>
    </source>
</reference>
<accession>A0A2N0VJP6</accession>
<keyword evidence="2" id="KW-1185">Reference proteome</keyword>
<dbReference type="AlphaFoldDB" id="A0A2N0VJP6"/>
<dbReference type="EMBL" id="PISP01000001">
    <property type="protein sequence ID" value="PKD44411.1"/>
    <property type="molecule type" value="Genomic_DNA"/>
</dbReference>